<reference evidence="2 3" key="1">
    <citation type="submission" date="2020-09" db="EMBL/GenBank/DDBJ databases">
        <title>Echinicola sp. CAU 1574 isolated from sand of Sido Beach.</title>
        <authorList>
            <person name="Kim W."/>
        </authorList>
    </citation>
    <scope>NUCLEOTIDE SEQUENCE [LARGE SCALE GENOMIC DNA]</scope>
    <source>
        <strain evidence="2 3">CAU 1574</strain>
    </source>
</reference>
<keyword evidence="3" id="KW-1185">Reference proteome</keyword>
<dbReference type="PROSITE" id="PS51257">
    <property type="entry name" value="PROKAR_LIPOPROTEIN"/>
    <property type="match status" value="1"/>
</dbReference>
<accession>A0ABR9AHJ5</accession>
<dbReference type="EMBL" id="JACYTQ010000002">
    <property type="protein sequence ID" value="MBD8488325.1"/>
    <property type="molecule type" value="Genomic_DNA"/>
</dbReference>
<dbReference type="Proteomes" id="UP000647133">
    <property type="component" value="Unassembled WGS sequence"/>
</dbReference>
<sequence length="881" mass="101997">MVDVRKHYYLIILLLFSVSGCSSQKDTFTNRMYHNVTAKFNAYFLAKEKIDEVEDNFKQAYQEDYTQILPVFTPIDSSTVDKNEEKLAEARELAAKAIDWHRISNWVDDSYYLIGLIDYYEAKTDDAINTFKYLNVNGENNDVRHQALIQLLRIFIDQRKFDDASYVIDFLSKEAEISKENKKNLYKTLAYYYEVRQEKDGLIAALEKALELSKDNSESSRLYFTLAQLYQREGFDAQAYSYYRSAMEGNPPYELTFFSQLYAQKVAELEKSKDYRKVREYYDDLYKNRKNQDLRDVVLYEKALFELKQNEIEEGISLLHKAAQETGKNDIQKGYIYEKLAEIYFDQKEDYRSSSYYLDSALQYFKPEDKPFNTLSAKKDVLEIYTVNFETITKNDSLIRISQLSREEQEKIAEDYIQKEEERLLAEAKKKTPEKNSSIFDNLLAFGGNNTGATFYFDNPIAIQQGEIEFFRNWGNRPLADNWRRNASGFQSASNYTDNINSTNDTSTIVEPSETITSTLPDKAGLLAAIPNDPVMISQLNEELETSYFELGKVLFFELNRPDLARDYLVKLIQEYPDSEKKPEAYYTLYLIERETNGITEFYANKLNKEYPDSPFTKSVNNPVEESSGTIANKNAAENYNQAYLLFKEGRYDESRSLIRATLDNYPLTPVTEKLLILDIMITGKTGSKETYQTRLEQYISTTKNDELVKMARNMLSVLTGEVNKAPIAKIDSIAIKDSVQVINKTGVALNDSLSTKPESIYKVGENQTHIFILIINPDQVSKAKNLTAEMENFHDANYPNSRLRTGSLSFNRENSIILVSPFSNAEKALEYRKRFLTDFKAEALPEETKKSSFVISIQNFQQLNKRKDISEYEAFFKASY</sequence>
<dbReference type="InterPro" id="IPR011990">
    <property type="entry name" value="TPR-like_helical_dom_sf"/>
</dbReference>
<dbReference type="SUPFAM" id="SSF81901">
    <property type="entry name" value="HCP-like"/>
    <property type="match status" value="1"/>
</dbReference>
<evidence type="ECO:0000256" key="1">
    <source>
        <dbReference type="PROSITE-ProRule" id="PRU00339"/>
    </source>
</evidence>
<dbReference type="PROSITE" id="PS50005">
    <property type="entry name" value="TPR"/>
    <property type="match status" value="1"/>
</dbReference>
<dbReference type="RefSeq" id="WP_192009203.1">
    <property type="nucleotide sequence ID" value="NZ_JACYTQ010000002.1"/>
</dbReference>
<dbReference type="Gene3D" id="1.25.40.10">
    <property type="entry name" value="Tetratricopeptide repeat domain"/>
    <property type="match status" value="2"/>
</dbReference>
<feature type="repeat" description="TPR" evidence="1">
    <location>
        <begin position="220"/>
        <end position="253"/>
    </location>
</feature>
<proteinExistence type="predicted"/>
<name>A0ABR9AHJ5_9BACT</name>
<protein>
    <submittedName>
        <fullName evidence="2">Gliding motility protein</fullName>
    </submittedName>
</protein>
<evidence type="ECO:0000313" key="3">
    <source>
        <dbReference type="Proteomes" id="UP000647133"/>
    </source>
</evidence>
<gene>
    <name evidence="2" type="ORF">IFO69_06160</name>
</gene>
<organism evidence="2 3">
    <name type="scientific">Echinicola arenosa</name>
    <dbReference type="NCBI Taxonomy" id="2774144"/>
    <lineage>
        <taxon>Bacteria</taxon>
        <taxon>Pseudomonadati</taxon>
        <taxon>Bacteroidota</taxon>
        <taxon>Cytophagia</taxon>
        <taxon>Cytophagales</taxon>
        <taxon>Cyclobacteriaceae</taxon>
        <taxon>Echinicola</taxon>
    </lineage>
</organism>
<evidence type="ECO:0000313" key="2">
    <source>
        <dbReference type="EMBL" id="MBD8488325.1"/>
    </source>
</evidence>
<keyword evidence="1" id="KW-0802">TPR repeat</keyword>
<dbReference type="InterPro" id="IPR019734">
    <property type="entry name" value="TPR_rpt"/>
</dbReference>
<comment type="caution">
    <text evidence="2">The sequence shown here is derived from an EMBL/GenBank/DDBJ whole genome shotgun (WGS) entry which is preliminary data.</text>
</comment>